<evidence type="ECO:0000256" key="2">
    <source>
        <dbReference type="ARBA" id="ARBA00022598"/>
    </source>
</evidence>
<dbReference type="InterPro" id="IPR020556">
    <property type="entry name" value="Amidase_CS"/>
</dbReference>
<accession>U2MC21</accession>
<dbReference type="Proteomes" id="UP000016662">
    <property type="component" value="Unassembled WGS sequence"/>
</dbReference>
<keyword evidence="11" id="KW-1185">Reference proteome</keyword>
<keyword evidence="4 8" id="KW-0067">ATP-binding</keyword>
<dbReference type="STRING" id="411473.RUMCAL_00780"/>
<dbReference type="GO" id="GO:0050567">
    <property type="term" value="F:glutaminyl-tRNA synthase (glutamine-hydrolyzing) activity"/>
    <property type="evidence" value="ECO:0007669"/>
    <property type="project" value="UniProtKB-UniRule"/>
</dbReference>
<dbReference type="Gene3D" id="3.90.1300.10">
    <property type="entry name" value="Amidase signature (AS) domain"/>
    <property type="match status" value="1"/>
</dbReference>
<name>U2MC21_9FIRM</name>
<keyword evidence="2 8" id="KW-0436">Ligase</keyword>
<comment type="catalytic activity">
    <reaction evidence="7 8">
        <text>L-glutamyl-tRNA(Gln) + L-glutamine + ATP + H2O = L-glutaminyl-tRNA(Gln) + L-glutamate + ADP + phosphate + H(+)</text>
        <dbReference type="Rhea" id="RHEA:17521"/>
        <dbReference type="Rhea" id="RHEA-COMP:9681"/>
        <dbReference type="Rhea" id="RHEA-COMP:9684"/>
        <dbReference type="ChEBI" id="CHEBI:15377"/>
        <dbReference type="ChEBI" id="CHEBI:15378"/>
        <dbReference type="ChEBI" id="CHEBI:29985"/>
        <dbReference type="ChEBI" id="CHEBI:30616"/>
        <dbReference type="ChEBI" id="CHEBI:43474"/>
        <dbReference type="ChEBI" id="CHEBI:58359"/>
        <dbReference type="ChEBI" id="CHEBI:78520"/>
        <dbReference type="ChEBI" id="CHEBI:78521"/>
        <dbReference type="ChEBI" id="CHEBI:456216"/>
        <dbReference type="EC" id="6.3.5.7"/>
    </reaction>
</comment>
<dbReference type="PROSITE" id="PS00571">
    <property type="entry name" value="AMIDASES"/>
    <property type="match status" value="1"/>
</dbReference>
<evidence type="ECO:0000313" key="11">
    <source>
        <dbReference type="Proteomes" id="UP000016662"/>
    </source>
</evidence>
<dbReference type="PANTHER" id="PTHR11895:SF151">
    <property type="entry name" value="GLUTAMYL-TRNA(GLN) AMIDOTRANSFERASE SUBUNIT A"/>
    <property type="match status" value="1"/>
</dbReference>
<comment type="subunit">
    <text evidence="8">Heterotrimer of A, B and C subunits.</text>
</comment>
<evidence type="ECO:0000256" key="7">
    <source>
        <dbReference type="ARBA" id="ARBA00047407"/>
    </source>
</evidence>
<dbReference type="PATRIC" id="fig|411473.3.peg.631"/>
<dbReference type="GO" id="GO:0006412">
    <property type="term" value="P:translation"/>
    <property type="evidence" value="ECO:0007669"/>
    <property type="project" value="UniProtKB-UniRule"/>
</dbReference>
<proteinExistence type="inferred from homology"/>
<dbReference type="RefSeq" id="WP_021682242.1">
    <property type="nucleotide sequence ID" value="NZ_KI260408.1"/>
</dbReference>
<keyword evidence="3 8" id="KW-0547">Nucleotide-binding</keyword>
<dbReference type="AlphaFoldDB" id="U2MC21"/>
<dbReference type="GO" id="GO:0030956">
    <property type="term" value="C:glutamyl-tRNA(Gln) amidotransferase complex"/>
    <property type="evidence" value="ECO:0007669"/>
    <property type="project" value="InterPro"/>
</dbReference>
<evidence type="ECO:0000259" key="9">
    <source>
        <dbReference type="Pfam" id="PF01425"/>
    </source>
</evidence>
<comment type="function">
    <text evidence="6 8">Allows the formation of correctly charged Gln-tRNA(Gln) through the transamidation of misacylated Glu-tRNA(Gln) in organisms which lack glutaminyl-tRNA synthetase. The reaction takes place in the presence of glutamine and ATP through an activated gamma-phospho-Glu-tRNA(Gln).</text>
</comment>
<dbReference type="PANTHER" id="PTHR11895">
    <property type="entry name" value="TRANSAMIDASE"/>
    <property type="match status" value="1"/>
</dbReference>
<evidence type="ECO:0000256" key="6">
    <source>
        <dbReference type="ARBA" id="ARBA00025295"/>
    </source>
</evidence>
<reference evidence="10 11" key="1">
    <citation type="submission" date="2013-07" db="EMBL/GenBank/DDBJ databases">
        <authorList>
            <person name="Weinstock G."/>
            <person name="Sodergren E."/>
            <person name="Wylie T."/>
            <person name="Fulton L."/>
            <person name="Fulton R."/>
            <person name="Fronick C."/>
            <person name="O'Laughlin M."/>
            <person name="Godfrey J."/>
            <person name="Miner T."/>
            <person name="Herter B."/>
            <person name="Appelbaum E."/>
            <person name="Cordes M."/>
            <person name="Lek S."/>
            <person name="Wollam A."/>
            <person name="Pepin K.H."/>
            <person name="Palsikar V.B."/>
            <person name="Mitreva M."/>
            <person name="Wilson R.K."/>
        </authorList>
    </citation>
    <scope>NUCLEOTIDE SEQUENCE [LARGE SCALE GENOMIC DNA]</scope>
    <source>
        <strain evidence="10 11">ATCC 27760</strain>
    </source>
</reference>
<organism evidence="10 11">
    <name type="scientific">Ruminococcus callidus ATCC 27760</name>
    <dbReference type="NCBI Taxonomy" id="411473"/>
    <lineage>
        <taxon>Bacteria</taxon>
        <taxon>Bacillati</taxon>
        <taxon>Bacillota</taxon>
        <taxon>Clostridia</taxon>
        <taxon>Eubacteriales</taxon>
        <taxon>Oscillospiraceae</taxon>
        <taxon>Ruminococcus</taxon>
    </lineage>
</organism>
<comment type="caution">
    <text evidence="10">The sequence shown here is derived from an EMBL/GenBank/DDBJ whole genome shotgun (WGS) entry which is preliminary data.</text>
</comment>
<dbReference type="GO" id="GO:0016740">
    <property type="term" value="F:transferase activity"/>
    <property type="evidence" value="ECO:0007669"/>
    <property type="project" value="UniProtKB-KW"/>
</dbReference>
<evidence type="ECO:0000256" key="3">
    <source>
        <dbReference type="ARBA" id="ARBA00022741"/>
    </source>
</evidence>
<dbReference type="GO" id="GO:0005524">
    <property type="term" value="F:ATP binding"/>
    <property type="evidence" value="ECO:0007669"/>
    <property type="project" value="UniProtKB-KW"/>
</dbReference>
<dbReference type="HOGENOM" id="CLU_009600_0_3_9"/>
<protein>
    <recommendedName>
        <fullName evidence="8">Glutamyl-tRNA(Gln) amidotransferase subunit A</fullName>
        <shortName evidence="8">Glu-ADT subunit A</shortName>
        <ecNumber evidence="8">6.3.5.7</ecNumber>
    </recommendedName>
</protein>
<sequence length="486" mass="51964">MKLYEKNAAELSAMLQKKECSAVELTQDVLERIEEKESAVGAYVTRCEDCLDRAKAVDDARAAGKELHPLAGIPIGIKDNISTKGIRTTCSSKMLGNYVPPFDATVMQPVREAGMVITGKMNMDEFAMGSSTETSYFHTTHNPHNLECVPGGSSGGSAAAVAAGEAILTLGSDTGGSIRQPASLCGVVGLKPTYGSVSRYGLVAFASSLDQIGPFGKSVKDVALLQSLIQGHDNMDATSAYRTYTNLYDNLNGNVQGLRIGVPKEYFGEGIDAEVKTAVHAAIQLLEQNGATVKEISLPSTEYAINTYYIIASAEASSNLARFDGVKYGFRAENYDGLTDMYEKTRSEGFGDEVKRRIMLGTFVLSSGFYDAYYKKAKLVQRRIGQEFAAAFQDCDVILTPTAPSAAFKIGENIGDPLKMYYSDVCTVTVNIAGLPAVSVPCGKSASGLPLGMQLIGNKFAEQTILNAAYGYEQLVGGFHAIAETL</sequence>
<feature type="active site" description="Charge relay system" evidence="8">
    <location>
        <position position="153"/>
    </location>
</feature>
<evidence type="ECO:0000256" key="5">
    <source>
        <dbReference type="ARBA" id="ARBA00022917"/>
    </source>
</evidence>
<feature type="domain" description="Amidase" evidence="9">
    <location>
        <begin position="24"/>
        <end position="466"/>
    </location>
</feature>
<dbReference type="eggNOG" id="COG0154">
    <property type="taxonomic scope" value="Bacteria"/>
</dbReference>
<evidence type="ECO:0000256" key="8">
    <source>
        <dbReference type="HAMAP-Rule" id="MF_00120"/>
    </source>
</evidence>
<dbReference type="NCBIfam" id="TIGR00132">
    <property type="entry name" value="gatA"/>
    <property type="match status" value="1"/>
</dbReference>
<evidence type="ECO:0000256" key="4">
    <source>
        <dbReference type="ARBA" id="ARBA00022840"/>
    </source>
</evidence>
<comment type="similarity">
    <text evidence="1 8">Belongs to the amidase family. GatA subfamily.</text>
</comment>
<dbReference type="EMBL" id="AWVF01000093">
    <property type="protein sequence ID" value="ERJ96853.1"/>
    <property type="molecule type" value="Genomic_DNA"/>
</dbReference>
<feature type="active site" description="Charge relay system" evidence="8">
    <location>
        <position position="78"/>
    </location>
</feature>
<dbReference type="Pfam" id="PF01425">
    <property type="entry name" value="Amidase"/>
    <property type="match status" value="1"/>
</dbReference>
<evidence type="ECO:0000313" key="10">
    <source>
        <dbReference type="EMBL" id="ERJ96853.1"/>
    </source>
</evidence>
<dbReference type="OrthoDB" id="9811471at2"/>
<gene>
    <name evidence="8" type="primary">gatA</name>
    <name evidence="10" type="ORF">RUMCAL_00780</name>
</gene>
<dbReference type="HAMAP" id="MF_00120">
    <property type="entry name" value="GatA"/>
    <property type="match status" value="1"/>
</dbReference>
<keyword evidence="5 8" id="KW-0648">Protein biosynthesis</keyword>
<dbReference type="SUPFAM" id="SSF75304">
    <property type="entry name" value="Amidase signature (AS) enzymes"/>
    <property type="match status" value="1"/>
</dbReference>
<dbReference type="EC" id="6.3.5.7" evidence="8"/>
<keyword evidence="10" id="KW-0808">Transferase</keyword>
<dbReference type="InterPro" id="IPR036928">
    <property type="entry name" value="AS_sf"/>
</dbReference>
<dbReference type="InterPro" id="IPR000120">
    <property type="entry name" value="Amidase"/>
</dbReference>
<dbReference type="InterPro" id="IPR023631">
    <property type="entry name" value="Amidase_dom"/>
</dbReference>
<dbReference type="InterPro" id="IPR004412">
    <property type="entry name" value="GatA"/>
</dbReference>
<evidence type="ECO:0000256" key="1">
    <source>
        <dbReference type="ARBA" id="ARBA00008069"/>
    </source>
</evidence>
<feature type="active site" description="Acyl-ester intermediate" evidence="8">
    <location>
        <position position="177"/>
    </location>
</feature>
<dbReference type="GeneID" id="93691817"/>